<evidence type="ECO:0000256" key="1">
    <source>
        <dbReference type="SAM" id="SignalP"/>
    </source>
</evidence>
<dbReference type="Pfam" id="PF24088">
    <property type="entry name" value="DUF7373"/>
    <property type="match status" value="1"/>
</dbReference>
<evidence type="ECO:0000259" key="3">
    <source>
        <dbReference type="Pfam" id="PF24092"/>
    </source>
</evidence>
<dbReference type="InterPro" id="IPR056463">
    <property type="entry name" value="DUF7373_C"/>
</dbReference>
<reference evidence="4 5" key="1">
    <citation type="submission" date="2020-07" db="EMBL/GenBank/DDBJ databases">
        <authorList>
            <person name="Zhuang K."/>
            <person name="Ran Y."/>
        </authorList>
    </citation>
    <scope>NUCLEOTIDE SEQUENCE [LARGE SCALE GENOMIC DNA]</scope>
    <source>
        <strain evidence="4 5">WCH-YHL-001</strain>
    </source>
</reference>
<dbReference type="RefSeq" id="WP_181578909.1">
    <property type="nucleotide sequence ID" value="NZ_CP059399.1"/>
</dbReference>
<dbReference type="AlphaFoldDB" id="A0A7D6V521"/>
<name>A0A7D6V521_9NOCA</name>
<dbReference type="KEGG" id="nhu:H0264_19740"/>
<keyword evidence="1" id="KW-0732">Signal</keyword>
<evidence type="ECO:0000313" key="4">
    <source>
        <dbReference type="EMBL" id="QLY27701.1"/>
    </source>
</evidence>
<evidence type="ECO:0000313" key="5">
    <source>
        <dbReference type="Proteomes" id="UP000515512"/>
    </source>
</evidence>
<keyword evidence="5" id="KW-1185">Reference proteome</keyword>
<evidence type="ECO:0000259" key="2">
    <source>
        <dbReference type="Pfam" id="PF24088"/>
    </source>
</evidence>
<organism evidence="4 5">
    <name type="scientific">Nocardia huaxiensis</name>
    <dbReference type="NCBI Taxonomy" id="2755382"/>
    <lineage>
        <taxon>Bacteria</taxon>
        <taxon>Bacillati</taxon>
        <taxon>Actinomycetota</taxon>
        <taxon>Actinomycetes</taxon>
        <taxon>Mycobacteriales</taxon>
        <taxon>Nocardiaceae</taxon>
        <taxon>Nocardia</taxon>
    </lineage>
</organism>
<feature type="signal peptide" evidence="1">
    <location>
        <begin position="1"/>
        <end position="18"/>
    </location>
</feature>
<dbReference type="PROSITE" id="PS51257">
    <property type="entry name" value="PROKAR_LIPOPROTEIN"/>
    <property type="match status" value="1"/>
</dbReference>
<gene>
    <name evidence="4" type="ORF">H0264_19740</name>
</gene>
<dbReference type="InterPro" id="IPR055797">
    <property type="entry name" value="DUF7373"/>
</dbReference>
<dbReference type="Pfam" id="PF24092">
    <property type="entry name" value="DUF7373_C"/>
    <property type="match status" value="1"/>
</dbReference>
<feature type="domain" description="DUF7373" evidence="2">
    <location>
        <begin position="49"/>
        <end position="248"/>
    </location>
</feature>
<proteinExistence type="predicted"/>
<feature type="chain" id="PRO_5039313326" evidence="1">
    <location>
        <begin position="19"/>
        <end position="397"/>
    </location>
</feature>
<feature type="domain" description="DUF7373" evidence="3">
    <location>
        <begin position="254"/>
        <end position="396"/>
    </location>
</feature>
<sequence length="397" mass="42603">MARNTPVLAMLAMLLFLAGCGVEGTAVPAEIDVRTLDVGAYPVDKFHHDQDSRGAGALVEGMRMSEAVTTGPPIDSTLSVGLRGEVVNDAEFAEEEYLAGYSADVLRTRNMIVGYASISSDTPAAEGAYLPDPPGTGVISLVMRFPSESDAKLAARELEDVDFAHAADQNKRLGLSEYPDAYIHWRPGIADIGTFMAYRQFVISLLIQRPRADSADLLDWVRKTLDAQVALLDTFQPTPTEKIDDLPIDPDGVLDRVLTAHRGSRAPDPASFGVYGPSFYTHNAFDQTLVRKLLADNGADRIGIDDSAAIIRTRDTGTAADLITGIANNLGSAFDPIKGPGSVPGVKCFHRTGGGSSDAAYRCYVPYRRYAAIVSAETEDDVKQKVAAQYALLANSM</sequence>
<dbReference type="EMBL" id="CP059399">
    <property type="protein sequence ID" value="QLY27701.1"/>
    <property type="molecule type" value="Genomic_DNA"/>
</dbReference>
<accession>A0A7D6V521</accession>
<protein>
    <submittedName>
        <fullName evidence="4">Uncharacterized protein</fullName>
    </submittedName>
</protein>
<dbReference type="Proteomes" id="UP000515512">
    <property type="component" value="Chromosome"/>
</dbReference>